<comment type="caution">
    <text evidence="15">The sequence shown here is derived from an EMBL/GenBank/DDBJ whole genome shotgun (WGS) entry which is preliminary data.</text>
</comment>
<evidence type="ECO:0000313" key="16">
    <source>
        <dbReference type="Proteomes" id="UP000537130"/>
    </source>
</evidence>
<keyword evidence="7 14" id="KW-0479">Metal-binding</keyword>
<organism evidence="15 16">
    <name type="scientific">Litorivivens lipolytica</name>
    <dbReference type="NCBI Taxonomy" id="1524264"/>
    <lineage>
        <taxon>Bacteria</taxon>
        <taxon>Pseudomonadati</taxon>
        <taxon>Pseudomonadota</taxon>
        <taxon>Gammaproteobacteria</taxon>
        <taxon>Litorivivens</taxon>
    </lineage>
</organism>
<comment type="subunit">
    <text evidence="11 14">A double ring-shaped homohexamer of HslV is capped on each side by a ring-shaped HslU homohexamer. The assembly of the HslU/HslV complex is dependent on binding of ATP.</text>
</comment>
<sequence length="180" mass="19578">MEQYRGTTILSVRRNGQVVIGGDGQVSMGNTVMKGNARKVRRLYGNKVLAGFAGGTADAFTLFELFEAQLEKYQGHLTRAAVELAKLWRTERALRRLEALLAVADKETSLVITGNGDVIEPEDNLIAIGSGGPFAQSAARALLDNTELPARDIVEKGLSIAADICIYTNHNRVIETLDYN</sequence>
<dbReference type="InterPro" id="IPR001353">
    <property type="entry name" value="Proteasome_sua/b"/>
</dbReference>
<dbReference type="CDD" id="cd01913">
    <property type="entry name" value="protease_HslV"/>
    <property type="match status" value="1"/>
</dbReference>
<feature type="binding site" evidence="14">
    <location>
        <position position="168"/>
    </location>
    <ligand>
        <name>Na(+)</name>
        <dbReference type="ChEBI" id="CHEBI:29101"/>
    </ligand>
</feature>
<evidence type="ECO:0000256" key="8">
    <source>
        <dbReference type="ARBA" id="ARBA00022801"/>
    </source>
</evidence>
<comment type="activity regulation">
    <text evidence="14">Allosterically activated by HslU binding.</text>
</comment>
<dbReference type="RefSeq" id="WP_183410395.1">
    <property type="nucleotide sequence ID" value="NZ_JACHWY010000002.1"/>
</dbReference>
<evidence type="ECO:0000256" key="14">
    <source>
        <dbReference type="HAMAP-Rule" id="MF_00248"/>
    </source>
</evidence>
<dbReference type="NCBIfam" id="TIGR03692">
    <property type="entry name" value="ATP_dep_HslV"/>
    <property type="match status" value="1"/>
</dbReference>
<evidence type="ECO:0000256" key="7">
    <source>
        <dbReference type="ARBA" id="ARBA00022723"/>
    </source>
</evidence>
<dbReference type="Proteomes" id="UP000537130">
    <property type="component" value="Unassembled WGS sequence"/>
</dbReference>
<dbReference type="GO" id="GO:0004298">
    <property type="term" value="F:threonine-type endopeptidase activity"/>
    <property type="evidence" value="ECO:0007669"/>
    <property type="project" value="UniProtKB-KW"/>
</dbReference>
<evidence type="ECO:0000256" key="12">
    <source>
        <dbReference type="ARBA" id="ARBA00066335"/>
    </source>
</evidence>
<keyword evidence="3 14" id="KW-0963">Cytoplasm</keyword>
<accession>A0A7W4W5A8</accession>
<keyword evidence="9 14" id="KW-0915">Sodium</keyword>
<dbReference type="PANTHER" id="PTHR32194:SF0">
    <property type="entry name" value="ATP-DEPENDENT PROTEASE SUBUNIT HSLV"/>
    <property type="match status" value="1"/>
</dbReference>
<keyword evidence="4 14" id="KW-0021">Allosteric enzyme</keyword>
<dbReference type="GO" id="GO:0009376">
    <property type="term" value="C:HslUV protease complex"/>
    <property type="evidence" value="ECO:0007669"/>
    <property type="project" value="UniProtKB-UniRule"/>
</dbReference>
<reference evidence="15 16" key="1">
    <citation type="submission" date="2020-08" db="EMBL/GenBank/DDBJ databases">
        <title>Genomic Encyclopedia of Type Strains, Phase III (KMG-III): the genomes of soil and plant-associated and newly described type strains.</title>
        <authorList>
            <person name="Whitman W."/>
        </authorList>
    </citation>
    <scope>NUCLEOTIDE SEQUENCE [LARGE SCALE GENOMIC DNA]</scope>
    <source>
        <strain evidence="15 16">CECT 8654</strain>
    </source>
</reference>
<evidence type="ECO:0000313" key="15">
    <source>
        <dbReference type="EMBL" id="MBB3047625.1"/>
    </source>
</evidence>
<dbReference type="PROSITE" id="PS51476">
    <property type="entry name" value="PROTEASOME_BETA_2"/>
    <property type="match status" value="1"/>
</dbReference>
<evidence type="ECO:0000256" key="13">
    <source>
        <dbReference type="ARBA" id="ARBA00074399"/>
    </source>
</evidence>
<dbReference type="PANTHER" id="PTHR32194">
    <property type="entry name" value="METALLOPROTEASE TLDD"/>
    <property type="match status" value="1"/>
</dbReference>
<keyword evidence="8 14" id="KW-0378">Hydrolase</keyword>
<evidence type="ECO:0000256" key="10">
    <source>
        <dbReference type="ARBA" id="ARBA00052385"/>
    </source>
</evidence>
<dbReference type="InterPro" id="IPR022281">
    <property type="entry name" value="ATP-dep_Prtase_HsIV_su"/>
</dbReference>
<dbReference type="NCBIfam" id="NF003964">
    <property type="entry name" value="PRK05456.1"/>
    <property type="match status" value="1"/>
</dbReference>
<dbReference type="SUPFAM" id="SSF56235">
    <property type="entry name" value="N-terminal nucleophile aminohydrolases (Ntn hydrolases)"/>
    <property type="match status" value="1"/>
</dbReference>
<protein>
    <recommendedName>
        <fullName evidence="13 14">ATP-dependent protease subunit HslV</fullName>
        <ecNumber evidence="12 14">3.4.25.2</ecNumber>
    </recommendedName>
</protein>
<dbReference type="GO" id="GO:0051603">
    <property type="term" value="P:proteolysis involved in protein catabolic process"/>
    <property type="evidence" value="ECO:0007669"/>
    <property type="project" value="InterPro"/>
</dbReference>
<dbReference type="Pfam" id="PF00227">
    <property type="entry name" value="Proteasome"/>
    <property type="match status" value="1"/>
</dbReference>
<evidence type="ECO:0000256" key="5">
    <source>
        <dbReference type="ARBA" id="ARBA00022670"/>
    </source>
</evidence>
<comment type="similarity">
    <text evidence="2 14">Belongs to the peptidase T1B family. HslV subfamily.</text>
</comment>
<feature type="binding site" evidence="14">
    <location>
        <position position="165"/>
    </location>
    <ligand>
        <name>Na(+)</name>
        <dbReference type="ChEBI" id="CHEBI:29101"/>
    </ligand>
</feature>
<comment type="subcellular location">
    <subcellularLocation>
        <location evidence="1 14">Cytoplasm</location>
    </subcellularLocation>
</comment>
<keyword evidence="5 14" id="KW-0645">Protease</keyword>
<evidence type="ECO:0000256" key="9">
    <source>
        <dbReference type="ARBA" id="ARBA00023053"/>
    </source>
</evidence>
<keyword evidence="16" id="KW-1185">Reference proteome</keyword>
<dbReference type="EC" id="3.4.25.2" evidence="12 14"/>
<comment type="catalytic activity">
    <reaction evidence="10 14">
        <text>ATP-dependent cleavage of peptide bonds with broad specificity.</text>
        <dbReference type="EC" id="3.4.25.2"/>
    </reaction>
</comment>
<dbReference type="HAMAP" id="MF_00248">
    <property type="entry name" value="HslV"/>
    <property type="match status" value="1"/>
</dbReference>
<evidence type="ECO:0000256" key="6">
    <source>
        <dbReference type="ARBA" id="ARBA00022698"/>
    </source>
</evidence>
<keyword evidence="6 14" id="KW-0888">Threonine protease</keyword>
<evidence type="ECO:0000256" key="1">
    <source>
        <dbReference type="ARBA" id="ARBA00004496"/>
    </source>
</evidence>
<dbReference type="AlphaFoldDB" id="A0A7W4W5A8"/>
<dbReference type="Gene3D" id="3.60.20.10">
    <property type="entry name" value="Glutamine Phosphoribosylpyrophosphate, subunit 1, domain 1"/>
    <property type="match status" value="1"/>
</dbReference>
<feature type="active site" evidence="14">
    <location>
        <position position="7"/>
    </location>
</feature>
<name>A0A7W4W5A8_9GAMM</name>
<proteinExistence type="inferred from homology"/>
<dbReference type="GO" id="GO:0005839">
    <property type="term" value="C:proteasome core complex"/>
    <property type="evidence" value="ECO:0007669"/>
    <property type="project" value="InterPro"/>
</dbReference>
<evidence type="ECO:0000256" key="11">
    <source>
        <dbReference type="ARBA" id="ARBA00064434"/>
    </source>
</evidence>
<evidence type="ECO:0000256" key="2">
    <source>
        <dbReference type="ARBA" id="ARBA00006053"/>
    </source>
</evidence>
<dbReference type="GO" id="GO:0046872">
    <property type="term" value="F:metal ion binding"/>
    <property type="evidence" value="ECO:0007669"/>
    <property type="project" value="UniProtKB-KW"/>
</dbReference>
<dbReference type="FunFam" id="3.60.20.10:FF:000002">
    <property type="entry name" value="ATP-dependent protease subunit HslV"/>
    <property type="match status" value="1"/>
</dbReference>
<dbReference type="InterPro" id="IPR023333">
    <property type="entry name" value="Proteasome_suB-type"/>
</dbReference>
<evidence type="ECO:0000256" key="4">
    <source>
        <dbReference type="ARBA" id="ARBA00022533"/>
    </source>
</evidence>
<dbReference type="InterPro" id="IPR029055">
    <property type="entry name" value="Ntn_hydrolases_N"/>
</dbReference>
<gene>
    <name evidence="14" type="primary">hslV</name>
    <name evidence="15" type="ORF">FHR99_001891</name>
</gene>
<evidence type="ECO:0000256" key="3">
    <source>
        <dbReference type="ARBA" id="ARBA00022490"/>
    </source>
</evidence>
<dbReference type="EMBL" id="JACHWY010000002">
    <property type="protein sequence ID" value="MBB3047625.1"/>
    <property type="molecule type" value="Genomic_DNA"/>
</dbReference>
<dbReference type="PIRSF" id="PIRSF039093">
    <property type="entry name" value="HslV"/>
    <property type="match status" value="1"/>
</dbReference>
<feature type="binding site" evidence="14">
    <location>
        <position position="162"/>
    </location>
    <ligand>
        <name>Na(+)</name>
        <dbReference type="ChEBI" id="CHEBI:29101"/>
    </ligand>
</feature>
<comment type="function">
    <text evidence="14">Protease subunit of a proteasome-like degradation complex believed to be a general protein degrading machinery.</text>
</comment>